<dbReference type="RefSeq" id="WP_181917542.1">
    <property type="nucleotide sequence ID" value="NZ_QRDZ01000004.1"/>
</dbReference>
<dbReference type="GO" id="GO:0003700">
    <property type="term" value="F:DNA-binding transcription factor activity"/>
    <property type="evidence" value="ECO:0007669"/>
    <property type="project" value="InterPro"/>
</dbReference>
<dbReference type="SMART" id="SM00448">
    <property type="entry name" value="REC"/>
    <property type="match status" value="1"/>
</dbReference>
<dbReference type="Gene3D" id="1.10.10.60">
    <property type="entry name" value="Homeodomain-like"/>
    <property type="match status" value="2"/>
</dbReference>
<feature type="domain" description="HTH araC/xylS-type" evidence="5">
    <location>
        <begin position="449"/>
        <end position="547"/>
    </location>
</feature>
<keyword evidence="3" id="KW-0804">Transcription</keyword>
<dbReference type="GO" id="GO:0000160">
    <property type="term" value="P:phosphorelay signal transduction system"/>
    <property type="evidence" value="ECO:0007669"/>
    <property type="project" value="InterPro"/>
</dbReference>
<dbReference type="SUPFAM" id="SSF46689">
    <property type="entry name" value="Homeodomain-like"/>
    <property type="match status" value="2"/>
</dbReference>
<dbReference type="InterPro" id="IPR011006">
    <property type="entry name" value="CheY-like_superfamily"/>
</dbReference>
<keyword evidence="2" id="KW-0238">DNA-binding</keyword>
<sequence>MIRLLIVDNERPIVDSLIDLFAREGKPELETYAAYSAAQALEWLGRTKIDIVLSDIRMPGMDGLELQREIVKQWPSCKVVFLTGYDDFEYIQQGMRNGGVDYLLKTESPDEILRAVNKAAEELYETVEAERLVLLAENQLRRAMPLLLNEYMLEMIHGDPESMRRRGERFAEWQVPLEDDGDVMLVIGRVDDWRDELGAADKQLMLFAIRNIAEEFLAKSTRCVSVIWEKSKLMWFIQPLERLTSAESKGRLSRFVHGTIESIQIACKQHLKLGVSFASAVGTAPWTRAPETFHDLKRLLGRGLGSGKELILIDRSGSEHPQPDPGFQTREIRSRLEKVGPMAAFLENGRKESFFAEFSLLMELSSGRMDREDPLKLEVYYSLVALFLAYLNRWGLHDEIGASLDLGKLSRFESHASWEEAEEYFISIAECLFEQKNVDRHNREDDLIKHIRLYVERNLAGDLSLTRIGEVVGYNPYYLTRLYKQITNEGLTEFIAEARLARAKKLLENNRMIVQDISRAVGFMTEQSFYRFFKKATNLTPQEYRERHADLQNG</sequence>
<reference evidence="7 8" key="1">
    <citation type="submission" date="2018-07" db="EMBL/GenBank/DDBJ databases">
        <title>Genomic Encyclopedia of Type Strains, Phase III (KMG-III): the genomes of soil and plant-associated and newly described type strains.</title>
        <authorList>
            <person name="Whitman W."/>
        </authorList>
    </citation>
    <scope>NUCLEOTIDE SEQUENCE [LARGE SCALE GENOMIC DNA]</scope>
    <source>
        <strain evidence="7 8">CECT 7287</strain>
    </source>
</reference>
<dbReference type="CDD" id="cd17536">
    <property type="entry name" value="REC_YesN-like"/>
    <property type="match status" value="1"/>
</dbReference>
<feature type="modified residue" description="4-aspartylphosphate" evidence="4">
    <location>
        <position position="55"/>
    </location>
</feature>
<evidence type="ECO:0000313" key="7">
    <source>
        <dbReference type="EMBL" id="RED85510.1"/>
    </source>
</evidence>
<dbReference type="EMBL" id="QRDZ01000004">
    <property type="protein sequence ID" value="RED85510.1"/>
    <property type="molecule type" value="Genomic_DNA"/>
</dbReference>
<dbReference type="InterPro" id="IPR018060">
    <property type="entry name" value="HTH_AraC"/>
</dbReference>
<dbReference type="SMART" id="SM00342">
    <property type="entry name" value="HTH_ARAC"/>
    <property type="match status" value="1"/>
</dbReference>
<gene>
    <name evidence="7" type="ORF">DFP98_104215</name>
</gene>
<dbReference type="InterPro" id="IPR001789">
    <property type="entry name" value="Sig_transdc_resp-reg_receiver"/>
</dbReference>
<evidence type="ECO:0000256" key="2">
    <source>
        <dbReference type="ARBA" id="ARBA00023125"/>
    </source>
</evidence>
<accession>A0A3D9KGT9</accession>
<evidence type="ECO:0000256" key="4">
    <source>
        <dbReference type="PROSITE-ProRule" id="PRU00169"/>
    </source>
</evidence>
<dbReference type="Pfam" id="PF12833">
    <property type="entry name" value="HTH_18"/>
    <property type="match status" value="1"/>
</dbReference>
<dbReference type="PROSITE" id="PS00041">
    <property type="entry name" value="HTH_ARAC_FAMILY_1"/>
    <property type="match status" value="1"/>
</dbReference>
<name>A0A3D9KGT9_9BACL</name>
<dbReference type="InterPro" id="IPR018062">
    <property type="entry name" value="HTH_AraC-typ_CS"/>
</dbReference>
<protein>
    <submittedName>
        <fullName evidence="7">Two-component system response regulator YesN</fullName>
    </submittedName>
</protein>
<keyword evidence="1" id="KW-0805">Transcription regulation</keyword>
<dbReference type="PROSITE" id="PS50110">
    <property type="entry name" value="RESPONSE_REGULATORY"/>
    <property type="match status" value="1"/>
</dbReference>
<dbReference type="Pfam" id="PF00072">
    <property type="entry name" value="Response_reg"/>
    <property type="match status" value="1"/>
</dbReference>
<feature type="domain" description="Response regulatory" evidence="6">
    <location>
        <begin position="3"/>
        <end position="120"/>
    </location>
</feature>
<proteinExistence type="predicted"/>
<evidence type="ECO:0000259" key="5">
    <source>
        <dbReference type="PROSITE" id="PS01124"/>
    </source>
</evidence>
<dbReference type="GO" id="GO:0043565">
    <property type="term" value="F:sequence-specific DNA binding"/>
    <property type="evidence" value="ECO:0007669"/>
    <property type="project" value="InterPro"/>
</dbReference>
<dbReference type="InterPro" id="IPR009057">
    <property type="entry name" value="Homeodomain-like_sf"/>
</dbReference>
<evidence type="ECO:0000256" key="1">
    <source>
        <dbReference type="ARBA" id="ARBA00023015"/>
    </source>
</evidence>
<evidence type="ECO:0000256" key="3">
    <source>
        <dbReference type="ARBA" id="ARBA00023163"/>
    </source>
</evidence>
<evidence type="ECO:0000259" key="6">
    <source>
        <dbReference type="PROSITE" id="PS50110"/>
    </source>
</evidence>
<dbReference type="PROSITE" id="PS01124">
    <property type="entry name" value="HTH_ARAC_FAMILY_2"/>
    <property type="match status" value="1"/>
</dbReference>
<keyword evidence="8" id="KW-1185">Reference proteome</keyword>
<evidence type="ECO:0000313" key="8">
    <source>
        <dbReference type="Proteomes" id="UP000256977"/>
    </source>
</evidence>
<comment type="caution">
    <text evidence="7">The sequence shown here is derived from an EMBL/GenBank/DDBJ whole genome shotgun (WGS) entry which is preliminary data.</text>
</comment>
<dbReference type="AlphaFoldDB" id="A0A3D9KGT9"/>
<dbReference type="SUPFAM" id="SSF52172">
    <property type="entry name" value="CheY-like"/>
    <property type="match status" value="1"/>
</dbReference>
<dbReference type="Gene3D" id="3.40.50.2300">
    <property type="match status" value="1"/>
</dbReference>
<dbReference type="PANTHER" id="PTHR43280:SF2">
    <property type="entry name" value="HTH-TYPE TRANSCRIPTIONAL REGULATOR EXSA"/>
    <property type="match status" value="1"/>
</dbReference>
<keyword evidence="4" id="KW-0597">Phosphoprotein</keyword>
<organism evidence="7 8">
    <name type="scientific">Cohnella phaseoli</name>
    <dbReference type="NCBI Taxonomy" id="456490"/>
    <lineage>
        <taxon>Bacteria</taxon>
        <taxon>Bacillati</taxon>
        <taxon>Bacillota</taxon>
        <taxon>Bacilli</taxon>
        <taxon>Bacillales</taxon>
        <taxon>Paenibacillaceae</taxon>
        <taxon>Cohnella</taxon>
    </lineage>
</organism>
<dbReference type="PANTHER" id="PTHR43280">
    <property type="entry name" value="ARAC-FAMILY TRANSCRIPTIONAL REGULATOR"/>
    <property type="match status" value="1"/>
</dbReference>
<dbReference type="Proteomes" id="UP000256977">
    <property type="component" value="Unassembled WGS sequence"/>
</dbReference>